<dbReference type="InterPro" id="IPR050834">
    <property type="entry name" value="Glycosyltransf_2"/>
</dbReference>
<dbReference type="SUPFAM" id="SSF53448">
    <property type="entry name" value="Nucleotide-diphospho-sugar transferases"/>
    <property type="match status" value="1"/>
</dbReference>
<dbReference type="Gene3D" id="3.90.550.10">
    <property type="entry name" value="Spore Coat Polysaccharide Biosynthesis Protein SpsA, Chain A"/>
    <property type="match status" value="1"/>
</dbReference>
<sequence length="315" mass="36680">MSLLTSVQQQTRYPDEILIIDGSKDDRTEVRFRESEIGKINYHKVTEIDRGLTKQRNYGIEQVSRDTDIVAFLDDDVILQPDYFEKLLQTYEIHPAAVGVGGYITNEILWQETKSVNPRDLNYFYFDGYRRKESSRYKLRRRLGLVQQTPPGVYPTFGHGRSISFLPPSGKTYQVNQLMGGVSSFPLSLLKEHKFSEYFEGYGLYEDAHFTLRVSKIGNLYLNTAAQLEHHHDPGGRPNLFNYGKMVVRNGWLVWRTFNPVPNWNDRYKWWVITILLAVIRFLNICTTRDRSGSFQEFSGRVIGMFTLLLNKPKN</sequence>
<evidence type="ECO:0000259" key="1">
    <source>
        <dbReference type="Pfam" id="PF00535"/>
    </source>
</evidence>
<protein>
    <submittedName>
        <fullName evidence="2">Glycosyl transferase, family 2</fullName>
    </submittedName>
</protein>
<dbReference type="Pfam" id="PF00535">
    <property type="entry name" value="Glycos_transf_2"/>
    <property type="match status" value="1"/>
</dbReference>
<evidence type="ECO:0000313" key="2">
    <source>
        <dbReference type="EMBL" id="BAO55751.1"/>
    </source>
</evidence>
<dbReference type="PANTHER" id="PTHR43685:SF2">
    <property type="entry name" value="GLYCOSYLTRANSFERASE 2-LIKE DOMAIN-CONTAINING PROTEIN"/>
    <property type="match status" value="1"/>
</dbReference>
<dbReference type="HOGENOM" id="CLU_823457_0_0_10"/>
<dbReference type="KEGG" id="nmf:NMS_1742"/>
<dbReference type="CDD" id="cd00761">
    <property type="entry name" value="Glyco_tranf_GTA_type"/>
    <property type="match status" value="1"/>
</dbReference>
<name>W8W058_9FLAO</name>
<keyword evidence="3" id="KW-1185">Reference proteome</keyword>
<feature type="domain" description="Glycosyltransferase 2-like" evidence="1">
    <location>
        <begin position="3"/>
        <end position="121"/>
    </location>
</feature>
<organism evidence="2 3">
    <name type="scientific">Nonlabens marinus S1-08</name>
    <dbReference type="NCBI Taxonomy" id="1454201"/>
    <lineage>
        <taxon>Bacteria</taxon>
        <taxon>Pseudomonadati</taxon>
        <taxon>Bacteroidota</taxon>
        <taxon>Flavobacteriia</taxon>
        <taxon>Flavobacteriales</taxon>
        <taxon>Flavobacteriaceae</taxon>
        <taxon>Nonlabens</taxon>
    </lineage>
</organism>
<dbReference type="PANTHER" id="PTHR43685">
    <property type="entry name" value="GLYCOSYLTRANSFERASE"/>
    <property type="match status" value="1"/>
</dbReference>
<dbReference type="GO" id="GO:0016740">
    <property type="term" value="F:transferase activity"/>
    <property type="evidence" value="ECO:0007669"/>
    <property type="project" value="UniProtKB-KW"/>
</dbReference>
<reference evidence="2 3" key="1">
    <citation type="journal article" date="2014" name="Proc. Natl. Acad. Sci. U.S.A.">
        <title>Functional characterization of flavobacteria rhodopsins reveals a unique class of light-driven chloride pump in bacteria.</title>
        <authorList>
            <person name="Yoshizawa S."/>
            <person name="Kumagai Y."/>
            <person name="Kim H."/>
            <person name="Ogura Y."/>
            <person name="Hayashi T."/>
            <person name="Iwasaki W."/>
            <person name="DeLong E.F."/>
            <person name="Kogure K."/>
        </authorList>
    </citation>
    <scope>NUCLEOTIDE SEQUENCE [LARGE SCALE GENOMIC DNA]</scope>
    <source>
        <strain evidence="2 3">S1-08</strain>
    </source>
</reference>
<dbReference type="EMBL" id="AP014548">
    <property type="protein sequence ID" value="BAO55751.1"/>
    <property type="molecule type" value="Genomic_DNA"/>
</dbReference>
<accession>W8W058</accession>
<dbReference type="AlphaFoldDB" id="W8W058"/>
<proteinExistence type="predicted"/>
<dbReference type="STRING" id="1454201.NMS_1742"/>
<dbReference type="Proteomes" id="UP000031760">
    <property type="component" value="Chromosome"/>
</dbReference>
<dbReference type="InterPro" id="IPR029044">
    <property type="entry name" value="Nucleotide-diphossugar_trans"/>
</dbReference>
<keyword evidence="2" id="KW-0808">Transferase</keyword>
<dbReference type="InterPro" id="IPR001173">
    <property type="entry name" value="Glyco_trans_2-like"/>
</dbReference>
<evidence type="ECO:0000313" key="3">
    <source>
        <dbReference type="Proteomes" id="UP000031760"/>
    </source>
</evidence>
<gene>
    <name evidence="2" type="ORF">NMS_1742</name>
</gene>